<dbReference type="PANTHER" id="PTHR38340:SF1">
    <property type="entry name" value="S-LAYER PROTEIN"/>
    <property type="match status" value="1"/>
</dbReference>
<keyword evidence="7" id="KW-0472">Membrane</keyword>
<dbReference type="PRINTS" id="PR01488">
    <property type="entry name" value="RTXTOXINA"/>
</dbReference>
<dbReference type="Pfam" id="PF17892">
    <property type="entry name" value="Cadherin_5"/>
    <property type="match status" value="1"/>
</dbReference>
<evidence type="ECO:0000256" key="7">
    <source>
        <dbReference type="ARBA" id="ARBA00023136"/>
    </source>
</evidence>
<dbReference type="InterPro" id="IPR041690">
    <property type="entry name" value="Cadherin_5"/>
</dbReference>
<dbReference type="RefSeq" id="WP_238279509.1">
    <property type="nucleotide sequence ID" value="NZ_BPQL01000060.1"/>
</dbReference>
<dbReference type="EMBL" id="JBEPMM010000003">
    <property type="protein sequence ID" value="MET3692042.1"/>
    <property type="molecule type" value="Genomic_DNA"/>
</dbReference>
<evidence type="ECO:0000259" key="9">
    <source>
        <dbReference type="Pfam" id="PF17892"/>
    </source>
</evidence>
<keyword evidence="11" id="KW-1185">Reference proteome</keyword>
<feature type="region of interest" description="Disordered" evidence="8">
    <location>
        <begin position="551"/>
        <end position="587"/>
    </location>
</feature>
<evidence type="ECO:0000256" key="6">
    <source>
        <dbReference type="ARBA" id="ARBA00023026"/>
    </source>
</evidence>
<dbReference type="SUPFAM" id="SSF51120">
    <property type="entry name" value="beta-Roll"/>
    <property type="match status" value="4"/>
</dbReference>
<dbReference type="PANTHER" id="PTHR38340">
    <property type="entry name" value="S-LAYER PROTEIN"/>
    <property type="match status" value="1"/>
</dbReference>
<dbReference type="InterPro" id="IPR001343">
    <property type="entry name" value="Hemolysn_Ca-bd"/>
</dbReference>
<proteinExistence type="predicted"/>
<evidence type="ECO:0000256" key="5">
    <source>
        <dbReference type="ARBA" id="ARBA00022737"/>
    </source>
</evidence>
<name>A0ABV2L2I3_9HYPH</name>
<feature type="region of interest" description="Disordered" evidence="8">
    <location>
        <begin position="81"/>
        <end position="226"/>
    </location>
</feature>
<evidence type="ECO:0000313" key="10">
    <source>
        <dbReference type="EMBL" id="MET3692042.1"/>
    </source>
</evidence>
<feature type="compositionally biased region" description="Low complexity" evidence="8">
    <location>
        <begin position="552"/>
        <end position="564"/>
    </location>
</feature>
<feature type="compositionally biased region" description="Basic and acidic residues" evidence="8">
    <location>
        <begin position="165"/>
        <end position="178"/>
    </location>
</feature>
<dbReference type="PROSITE" id="PS00330">
    <property type="entry name" value="HEMOLYSIN_CALCIUM"/>
    <property type="match status" value="9"/>
</dbReference>
<sequence>MMIETKGTKSGAGPEDGRERYAWKGADAKSGAPYYLALAVAALAAYLKSMFLTPAHAEAEAEGASPPQGGGPRLVVVAASEKEPDDGQPEGRLPGSSGSAAQLEAPASEYDSPQYMRGHALHFAKPDPQPNLNDFKASPVIPRPTNDNAGASSGGGHGGGGGGGRSRDGGETETHPRPGQDGTSTGHDAGHTDVVGPEQPGKVQPGGGTDDQDGRRNRAPVSSGPVLLANTTGCALLAIAMTDLLRNVQDPDGDTLSVQNVSVSSGSLSRAGDGWVFDGDGIGPVTITYEVTDGALSVTQTASFNVVERNHLTGTAGDDVILGTPCSDEIDAGNGDDNVDARGGADVIDGGAGNDHILAGDGDDTVLGGLGDDVIFAGAGADVVSGGTGDDRIFGEAGDDTLFGDAGDDLLDGGEGDDILVGGTGNDLLSGDVGDDRIDGGEGNDRLFGGLGRDVLIGGDGDDRMEAGDGDDVLSDGAGRDVAMGEDGNDVLVAALDGEADLLDGGAGEDTLDLSATVSGVDVDLMAGTASGVETGHDSLVSIEAVRGGSGDDVIVGGSGSDELSGGEGRDRLSGGAGNDHLDGGAGDDVLLDGAGADHVVGGAGNDMVTAASDGEADSFDGGVGWDTLDLSATDDGIVVDLAAGTLDGSETGHDLVSGMEAVLGGTGDDVLTGGNGDDTLLGGDGDDHISGGAGDDLLAGGDGRDAIIDGAGRDIVRSGAGDDRIALSRDGQDDIVDGGEGFDTLDLTGATGNLIVDLVSHVVSGSDLGTDRIESIEGIVGGSGHDRFLVGGGDAVLTGGGGDDGYVFSSGHGPSEGTRAVEITDFSVGDYVDLLRWTLFEDASDAPGQSLSDAMERNDGTVSGIQYRSAHLDDGDVTVISADLNGDDTFETTIILDGHHTLLFVETPATTSVAAVVPVA</sequence>
<evidence type="ECO:0000313" key="11">
    <source>
        <dbReference type="Proteomes" id="UP001549145"/>
    </source>
</evidence>
<keyword evidence="3" id="KW-0964">Secreted</keyword>
<gene>
    <name evidence="10" type="ORF">ABID43_001573</name>
</gene>
<dbReference type="Proteomes" id="UP001549145">
    <property type="component" value="Unassembled WGS sequence"/>
</dbReference>
<evidence type="ECO:0000256" key="2">
    <source>
        <dbReference type="ARBA" id="ARBA00004613"/>
    </source>
</evidence>
<evidence type="ECO:0000256" key="3">
    <source>
        <dbReference type="ARBA" id="ARBA00022525"/>
    </source>
</evidence>
<comment type="caution">
    <text evidence="10">The sequence shown here is derived from an EMBL/GenBank/DDBJ whole genome shotgun (WGS) entry which is preliminary data.</text>
</comment>
<dbReference type="PRINTS" id="PR00313">
    <property type="entry name" value="CABNDNGRPT"/>
</dbReference>
<reference evidence="10 11" key="1">
    <citation type="submission" date="2024-06" db="EMBL/GenBank/DDBJ databases">
        <title>Genomic Encyclopedia of Type Strains, Phase IV (KMG-IV): sequencing the most valuable type-strain genomes for metagenomic binning, comparative biology and taxonomic classification.</title>
        <authorList>
            <person name="Goeker M."/>
        </authorList>
    </citation>
    <scope>NUCLEOTIDE SEQUENCE [LARGE SCALE GENOMIC DNA]</scope>
    <source>
        <strain evidence="10 11">DSM 21331</strain>
    </source>
</reference>
<dbReference type="InterPro" id="IPR011049">
    <property type="entry name" value="Serralysin-like_metalloprot_C"/>
</dbReference>
<dbReference type="Gene3D" id="2.150.10.10">
    <property type="entry name" value="Serralysin-like metalloprotease, C-terminal"/>
    <property type="match status" value="4"/>
</dbReference>
<protein>
    <submittedName>
        <fullName evidence="10">Ca2+-binding RTX toxin-like protein</fullName>
    </submittedName>
</protein>
<evidence type="ECO:0000256" key="4">
    <source>
        <dbReference type="ARBA" id="ARBA00022656"/>
    </source>
</evidence>
<comment type="subcellular location">
    <subcellularLocation>
        <location evidence="1">Membrane</location>
    </subcellularLocation>
    <subcellularLocation>
        <location evidence="2">Secreted</location>
    </subcellularLocation>
</comment>
<keyword evidence="4" id="KW-0800">Toxin</keyword>
<accession>A0ABV2L2I3</accession>
<organism evidence="10 11">
    <name type="scientific">Methylobacterium goesingense</name>
    <dbReference type="NCBI Taxonomy" id="243690"/>
    <lineage>
        <taxon>Bacteria</taxon>
        <taxon>Pseudomonadati</taxon>
        <taxon>Pseudomonadota</taxon>
        <taxon>Alphaproteobacteria</taxon>
        <taxon>Hyphomicrobiales</taxon>
        <taxon>Methylobacteriaceae</taxon>
        <taxon>Methylobacterium</taxon>
    </lineage>
</organism>
<dbReference type="InterPro" id="IPR003995">
    <property type="entry name" value="RTX_toxin_determinant-A"/>
</dbReference>
<evidence type="ECO:0000256" key="8">
    <source>
        <dbReference type="SAM" id="MobiDB-lite"/>
    </source>
</evidence>
<feature type="compositionally biased region" description="Gly residues" evidence="8">
    <location>
        <begin position="152"/>
        <end position="164"/>
    </location>
</feature>
<keyword evidence="5" id="KW-0677">Repeat</keyword>
<dbReference type="InterPro" id="IPR050557">
    <property type="entry name" value="RTX_toxin/Mannuronan_C5-epim"/>
</dbReference>
<evidence type="ECO:0000256" key="1">
    <source>
        <dbReference type="ARBA" id="ARBA00004370"/>
    </source>
</evidence>
<keyword evidence="6" id="KW-0843">Virulence</keyword>
<dbReference type="Pfam" id="PF00353">
    <property type="entry name" value="HemolysinCabind"/>
    <property type="match status" value="9"/>
</dbReference>
<dbReference type="InterPro" id="IPR018511">
    <property type="entry name" value="Hemolysin-typ_Ca-bd_CS"/>
</dbReference>
<feature type="domain" description="Cadherin-like" evidence="9">
    <location>
        <begin position="217"/>
        <end position="306"/>
    </location>
</feature>